<keyword evidence="1" id="KW-1133">Transmembrane helix</keyword>
<comment type="caution">
    <text evidence="2">The sequence shown here is derived from an EMBL/GenBank/DDBJ whole genome shotgun (WGS) entry which is preliminary data.</text>
</comment>
<proteinExistence type="predicted"/>
<dbReference type="AlphaFoldDB" id="A0A8H9FXZ8"/>
<reference evidence="2" key="2">
    <citation type="submission" date="2020-09" db="EMBL/GenBank/DDBJ databases">
        <authorList>
            <person name="Sun Q."/>
            <person name="Zhou Y."/>
        </authorList>
    </citation>
    <scope>NUCLEOTIDE SEQUENCE</scope>
    <source>
        <strain evidence="2">CGMCC 1.15966</strain>
    </source>
</reference>
<protein>
    <submittedName>
        <fullName evidence="2">Uncharacterized protein</fullName>
    </submittedName>
</protein>
<evidence type="ECO:0000313" key="2">
    <source>
        <dbReference type="EMBL" id="GGE13264.1"/>
    </source>
</evidence>
<evidence type="ECO:0000256" key="1">
    <source>
        <dbReference type="SAM" id="Phobius"/>
    </source>
</evidence>
<dbReference type="Proteomes" id="UP000614460">
    <property type="component" value="Unassembled WGS sequence"/>
</dbReference>
<keyword evidence="1" id="KW-0812">Transmembrane</keyword>
<feature type="transmembrane region" description="Helical" evidence="1">
    <location>
        <begin position="38"/>
        <end position="59"/>
    </location>
</feature>
<accession>A0A8H9FXZ8</accession>
<name>A0A8H9FXZ8_9SPHI</name>
<keyword evidence="1" id="KW-0472">Membrane</keyword>
<sequence>MKYYQKLIIKLNINLRFIKEYMWIAGHEVDASNRIVRLFFYGFVSFTFFSMMTMVFLLMS</sequence>
<gene>
    <name evidence="2" type="ORF">GCM10011516_08850</name>
</gene>
<dbReference type="RefSeq" id="WP_182497675.1">
    <property type="nucleotide sequence ID" value="NZ_BMKM01000001.1"/>
</dbReference>
<reference evidence="2" key="1">
    <citation type="journal article" date="2014" name="Int. J. Syst. Evol. Microbiol.">
        <title>Complete genome sequence of Corynebacterium casei LMG S-19264T (=DSM 44701T), isolated from a smear-ripened cheese.</title>
        <authorList>
            <consortium name="US DOE Joint Genome Institute (JGI-PGF)"/>
            <person name="Walter F."/>
            <person name="Albersmeier A."/>
            <person name="Kalinowski J."/>
            <person name="Ruckert C."/>
        </authorList>
    </citation>
    <scope>NUCLEOTIDE SEQUENCE</scope>
    <source>
        <strain evidence="2">CGMCC 1.15966</strain>
    </source>
</reference>
<evidence type="ECO:0000313" key="3">
    <source>
        <dbReference type="Proteomes" id="UP000614460"/>
    </source>
</evidence>
<dbReference type="EMBL" id="BMKM01000001">
    <property type="protein sequence ID" value="GGE13264.1"/>
    <property type="molecule type" value="Genomic_DNA"/>
</dbReference>
<organism evidence="2 3">
    <name type="scientific">Sphingobacterium cellulitidis</name>
    <dbReference type="NCBI Taxonomy" id="1768011"/>
    <lineage>
        <taxon>Bacteria</taxon>
        <taxon>Pseudomonadati</taxon>
        <taxon>Bacteroidota</taxon>
        <taxon>Sphingobacteriia</taxon>
        <taxon>Sphingobacteriales</taxon>
        <taxon>Sphingobacteriaceae</taxon>
        <taxon>Sphingobacterium</taxon>
    </lineage>
</organism>
<keyword evidence="3" id="KW-1185">Reference proteome</keyword>